<name>A0ABU4RDW1_9FLAO</name>
<dbReference type="Proteomes" id="UP001273350">
    <property type="component" value="Unassembled WGS sequence"/>
</dbReference>
<dbReference type="EMBL" id="JAWXVI010000007">
    <property type="protein sequence ID" value="MDX6190451.1"/>
    <property type="molecule type" value="Genomic_DNA"/>
</dbReference>
<evidence type="ECO:0000313" key="3">
    <source>
        <dbReference type="Proteomes" id="UP001273350"/>
    </source>
</evidence>
<keyword evidence="1" id="KW-0732">Signal</keyword>
<sequence length="637" mass="74073">MIKKITLILVLFFSVHSYSQEIKNYAWDEKPIFNEIPEEYKNQPAIVLFDKRWIHTRVGYYAFATFAMNHTAIKINKAEEINKYNKIKAQDNGYIRDVRDFHARVIKPNGDIKILPEDKIIETEIDKVKSIVFEGVEAGDILEYYFIVKESPSSYGVEIFQKDIPVLLAEFTTTKDGVTFNTFASSEFEMSNFNGKTIAKASNIPPYKEEANARNVKNLIKLIYMVSTPPVDTYRWNYFLPTYYKKPFFQYFKKNQARDFIEKLNINSLSTEEKLITIDNYIKENFDFVWRGETAKKITNLNDGKQKLKSSDLFELYGFVLKESKIQYEVVVGMSRFLGEVEGERFVLPLSHEFMYYIPETRKFLSPYEKYLSYGYPMYEIQGSKGVSYNPAQKGNIISRITFPIAPAEYTVNESQSTVSLSEDLTTATIEKTYSSSGYDGQMYRNWIKYLKENKDEKELVEAIKTKTFGDKFNLKITTYSFENQEFKYNYINTPYVIKVKAEAEESLIENAGNLVLVNLGKIIGSHINLYQETERKWDVDLGCAKTFRHKIIFDIPNGYEVESFKDLIIDKKMEGDASKNCSFKSIAKIEGNQLIVEVFEIYNSINYPKELYQDYRMVVNAASDFTKASVVLRPKK</sequence>
<dbReference type="Gene3D" id="2.60.120.1130">
    <property type="match status" value="1"/>
</dbReference>
<feature type="chain" id="PRO_5045489986" evidence="1">
    <location>
        <begin position="20"/>
        <end position="637"/>
    </location>
</feature>
<protein>
    <submittedName>
        <fullName evidence="2">DUF3857 domain-containing protein</fullName>
    </submittedName>
</protein>
<dbReference type="Gene3D" id="2.60.40.3140">
    <property type="match status" value="1"/>
</dbReference>
<feature type="signal peptide" evidence="1">
    <location>
        <begin position="1"/>
        <end position="19"/>
    </location>
</feature>
<dbReference type="RefSeq" id="WP_230004061.1">
    <property type="nucleotide sequence ID" value="NZ_CP087134.1"/>
</dbReference>
<organism evidence="2 3">
    <name type="scientific">Flavobacterium cupriresistens</name>
    <dbReference type="NCBI Taxonomy" id="2893885"/>
    <lineage>
        <taxon>Bacteria</taxon>
        <taxon>Pseudomonadati</taxon>
        <taxon>Bacteroidota</taxon>
        <taxon>Flavobacteriia</taxon>
        <taxon>Flavobacteriales</taxon>
        <taxon>Flavobacteriaceae</taxon>
        <taxon>Flavobacterium</taxon>
    </lineage>
</organism>
<evidence type="ECO:0000256" key="1">
    <source>
        <dbReference type="SAM" id="SignalP"/>
    </source>
</evidence>
<reference evidence="2 3" key="1">
    <citation type="submission" date="2023-11" db="EMBL/GenBank/DDBJ databases">
        <title>Unpublished Manusciprt.</title>
        <authorList>
            <person name="Saticioglu I.B."/>
            <person name="Ay H."/>
            <person name="Ajmi N."/>
            <person name="Altun S."/>
            <person name="Duman M."/>
        </authorList>
    </citation>
    <scope>NUCLEOTIDE SEQUENCE [LARGE SCALE GENOMIC DNA]</scope>
    <source>
        <strain evidence="2 3">Fl-318</strain>
    </source>
</reference>
<comment type="caution">
    <text evidence="2">The sequence shown here is derived from an EMBL/GenBank/DDBJ whole genome shotgun (WGS) entry which is preliminary data.</text>
</comment>
<gene>
    <name evidence="2" type="ORF">SGQ83_13905</name>
</gene>
<keyword evidence="3" id="KW-1185">Reference proteome</keyword>
<proteinExistence type="predicted"/>
<evidence type="ECO:0000313" key="2">
    <source>
        <dbReference type="EMBL" id="MDX6190451.1"/>
    </source>
</evidence>
<accession>A0ABU4RDW1</accession>